<evidence type="ECO:0000313" key="1">
    <source>
        <dbReference type="EMBL" id="GBM99593.1"/>
    </source>
</evidence>
<accession>A0A4Y2KA61</accession>
<dbReference type="AlphaFoldDB" id="A0A4Y2KA61"/>
<name>A0A4Y2KA61_ARAVE</name>
<dbReference type="Proteomes" id="UP000499080">
    <property type="component" value="Unassembled WGS sequence"/>
</dbReference>
<keyword evidence="3" id="KW-1185">Reference proteome</keyword>
<dbReference type="EMBL" id="BGPR01113972">
    <property type="protein sequence ID" value="GBM99627.1"/>
    <property type="molecule type" value="Genomic_DNA"/>
</dbReference>
<gene>
    <name evidence="2" type="ORF">AVEN_185526_1</name>
    <name evidence="1" type="ORF">AVEN_253061_1</name>
</gene>
<reference evidence="1 3" key="1">
    <citation type="journal article" date="2019" name="Sci. Rep.">
        <title>Orb-weaving spider Araneus ventricosus genome elucidates the spidroin gene catalogue.</title>
        <authorList>
            <person name="Kono N."/>
            <person name="Nakamura H."/>
            <person name="Ohtoshi R."/>
            <person name="Moran D.A.P."/>
            <person name="Shinohara A."/>
            <person name="Yoshida Y."/>
            <person name="Fujiwara M."/>
            <person name="Mori M."/>
            <person name="Tomita M."/>
            <person name="Arakawa K."/>
        </authorList>
    </citation>
    <scope>NUCLEOTIDE SEQUENCE [LARGE SCALE GENOMIC DNA]</scope>
</reference>
<evidence type="ECO:0000313" key="3">
    <source>
        <dbReference type="Proteomes" id="UP000499080"/>
    </source>
</evidence>
<sequence length="95" mass="10722">MPYVWCNWVSSLGPSSFEAETLPQAHDGPMYKPLYQIGRLDTHDGFPVDSDFNSRPSDAKAKIPPSYHILIKEKSIANCALSYRHEKNPEQGCLK</sequence>
<organism evidence="1 3">
    <name type="scientific">Araneus ventricosus</name>
    <name type="common">Orbweaver spider</name>
    <name type="synonym">Epeira ventricosa</name>
    <dbReference type="NCBI Taxonomy" id="182803"/>
    <lineage>
        <taxon>Eukaryota</taxon>
        <taxon>Metazoa</taxon>
        <taxon>Ecdysozoa</taxon>
        <taxon>Arthropoda</taxon>
        <taxon>Chelicerata</taxon>
        <taxon>Arachnida</taxon>
        <taxon>Araneae</taxon>
        <taxon>Araneomorphae</taxon>
        <taxon>Entelegynae</taxon>
        <taxon>Araneoidea</taxon>
        <taxon>Araneidae</taxon>
        <taxon>Araneus</taxon>
    </lineage>
</organism>
<comment type="caution">
    <text evidence="1">The sequence shown here is derived from an EMBL/GenBank/DDBJ whole genome shotgun (WGS) entry which is preliminary data.</text>
</comment>
<protein>
    <submittedName>
        <fullName evidence="1">Uncharacterized protein</fullName>
    </submittedName>
</protein>
<proteinExistence type="predicted"/>
<dbReference type="EMBL" id="BGPR01113961">
    <property type="protein sequence ID" value="GBM99593.1"/>
    <property type="molecule type" value="Genomic_DNA"/>
</dbReference>
<evidence type="ECO:0000313" key="2">
    <source>
        <dbReference type="EMBL" id="GBM99627.1"/>
    </source>
</evidence>